<dbReference type="RefSeq" id="WP_082922322.1">
    <property type="nucleotide sequence ID" value="NZ_BMIP01000001.1"/>
</dbReference>
<dbReference type="CDD" id="cd13401">
    <property type="entry name" value="Slt70-like"/>
    <property type="match status" value="1"/>
</dbReference>
<evidence type="ECO:0000259" key="5">
    <source>
        <dbReference type="Pfam" id="PF01464"/>
    </source>
</evidence>
<evidence type="ECO:0000256" key="3">
    <source>
        <dbReference type="ARBA" id="ARBA00022729"/>
    </source>
</evidence>
<feature type="domain" description="Transglycosylase SLT" evidence="5">
    <location>
        <begin position="417"/>
        <end position="521"/>
    </location>
</feature>
<accession>A0A916YP86</accession>
<dbReference type="Pfam" id="PF01464">
    <property type="entry name" value="SLT"/>
    <property type="match status" value="1"/>
</dbReference>
<dbReference type="InterPro" id="IPR008258">
    <property type="entry name" value="Transglycosylase_SLT_dom_1"/>
</dbReference>
<name>A0A916YP86_9SPHN</name>
<evidence type="ECO:0000256" key="1">
    <source>
        <dbReference type="ARBA" id="ARBA00007734"/>
    </source>
</evidence>
<dbReference type="InterPro" id="IPR023346">
    <property type="entry name" value="Lysozyme-like_dom_sf"/>
</dbReference>
<evidence type="ECO:0000256" key="2">
    <source>
        <dbReference type="ARBA" id="ARBA00009387"/>
    </source>
</evidence>
<dbReference type="Proteomes" id="UP000612349">
    <property type="component" value="Unassembled WGS sequence"/>
</dbReference>
<feature type="signal peptide" evidence="4">
    <location>
        <begin position="1"/>
        <end position="27"/>
    </location>
</feature>
<protein>
    <submittedName>
        <fullName evidence="6">Lytic transglycosylase</fullName>
    </submittedName>
</protein>
<feature type="chain" id="PRO_5036834306" evidence="4">
    <location>
        <begin position="28"/>
        <end position="597"/>
    </location>
</feature>
<dbReference type="GO" id="GO:0004553">
    <property type="term" value="F:hydrolase activity, hydrolyzing O-glycosyl compounds"/>
    <property type="evidence" value="ECO:0007669"/>
    <property type="project" value="InterPro"/>
</dbReference>
<dbReference type="PANTHER" id="PTHR37423">
    <property type="entry name" value="SOLUBLE LYTIC MUREIN TRANSGLYCOSYLASE-RELATED"/>
    <property type="match status" value="1"/>
</dbReference>
<dbReference type="Gene3D" id="1.10.530.10">
    <property type="match status" value="1"/>
</dbReference>
<sequence length="597" mass="65019">MAVRIPRPLTAIPALVAALSLAQPAAADGTSNAAISIERGAHIPAQLTDADRAFYREVFNQLDAENWGQVQYLLSQRPDGPLTQLALAEYYLAPNSPRIELSDLNTWLAKGRELPQAGQIGRLALKRGLERAPDLPSQQRLVYVRGPALRTRPRGVGDGTMPDSIAEAINDRIVNDDPGGARQLLDGVDATLSPAARAEWRQRVAWSHYIENDDQTALALARRVADNGAGPWVAEGWWVAGLAAWRLDNCELAADGFTRAAGTAQNIELRAAAHYWAARAFTRCRQPGEAAPALRRAAGYSDTLYGMLAAERLGMRLPQLASAAKFSPADWNTLQDDPNVRTAVALVEIGREGLADEVLRHQAEIGDAREYQPLARLARTLGLAGTQLAMSTRVPAGADPDPSTRFPVTRWAPVDGWRVDPALAYAHTLQESRFQPGAVSPAGAVGLMQITPITARQHAGLGLGQNTAALKDPATNMSYGQKNLEMLRDSRGTQGLLPKIMAAYNAGLSPITRWNTEINDKGDPLLWMESIPYFETRSYVAIVTRNYWMYQRQQNRDSDSREAYAQNLWPRFPGVAGTDAVAQHGHEVLSDTIRSGG</sequence>
<comment type="similarity">
    <text evidence="1">Belongs to the transglycosylase Slt family.</text>
</comment>
<dbReference type="InterPro" id="IPR008939">
    <property type="entry name" value="Lytic_TGlycosylase_superhlx_U"/>
</dbReference>
<gene>
    <name evidence="6" type="ORF">GCM10010990_00020</name>
</gene>
<dbReference type="PANTHER" id="PTHR37423:SF5">
    <property type="entry name" value="SOLUBLE LYTIC MUREIN TRANSGLYCOSYLASE"/>
    <property type="match status" value="1"/>
</dbReference>
<comment type="caution">
    <text evidence="6">The sequence shown here is derived from an EMBL/GenBank/DDBJ whole genome shotgun (WGS) entry which is preliminary data.</text>
</comment>
<evidence type="ECO:0000256" key="4">
    <source>
        <dbReference type="SAM" id="SignalP"/>
    </source>
</evidence>
<keyword evidence="3 4" id="KW-0732">Signal</keyword>
<dbReference type="SUPFAM" id="SSF48435">
    <property type="entry name" value="Bacterial muramidases"/>
    <property type="match status" value="1"/>
</dbReference>
<dbReference type="AlphaFoldDB" id="A0A916YP86"/>
<organism evidence="6 7">
    <name type="scientific">Croceicoccus mobilis</name>
    <dbReference type="NCBI Taxonomy" id="1703339"/>
    <lineage>
        <taxon>Bacteria</taxon>
        <taxon>Pseudomonadati</taxon>
        <taxon>Pseudomonadota</taxon>
        <taxon>Alphaproteobacteria</taxon>
        <taxon>Sphingomonadales</taxon>
        <taxon>Erythrobacteraceae</taxon>
        <taxon>Croceicoccus</taxon>
    </lineage>
</organism>
<proteinExistence type="inferred from homology"/>
<reference evidence="6" key="2">
    <citation type="submission" date="2020-09" db="EMBL/GenBank/DDBJ databases">
        <authorList>
            <person name="Sun Q."/>
            <person name="Zhou Y."/>
        </authorList>
    </citation>
    <scope>NUCLEOTIDE SEQUENCE</scope>
    <source>
        <strain evidence="6">CGMCC 1.15360</strain>
    </source>
</reference>
<keyword evidence="7" id="KW-1185">Reference proteome</keyword>
<dbReference type="Gene3D" id="1.25.20.10">
    <property type="entry name" value="Bacterial muramidases"/>
    <property type="match status" value="1"/>
</dbReference>
<comment type="similarity">
    <text evidence="2">Belongs to the virb1 family.</text>
</comment>
<evidence type="ECO:0000313" key="7">
    <source>
        <dbReference type="Proteomes" id="UP000612349"/>
    </source>
</evidence>
<dbReference type="OrthoDB" id="9815002at2"/>
<reference evidence="6" key="1">
    <citation type="journal article" date="2014" name="Int. J. Syst. Evol. Microbiol.">
        <title>Complete genome sequence of Corynebacterium casei LMG S-19264T (=DSM 44701T), isolated from a smear-ripened cheese.</title>
        <authorList>
            <consortium name="US DOE Joint Genome Institute (JGI-PGF)"/>
            <person name="Walter F."/>
            <person name="Albersmeier A."/>
            <person name="Kalinowski J."/>
            <person name="Ruckert C."/>
        </authorList>
    </citation>
    <scope>NUCLEOTIDE SEQUENCE</scope>
    <source>
        <strain evidence="6">CGMCC 1.15360</strain>
    </source>
</reference>
<dbReference type="GO" id="GO:0042597">
    <property type="term" value="C:periplasmic space"/>
    <property type="evidence" value="ECO:0007669"/>
    <property type="project" value="InterPro"/>
</dbReference>
<dbReference type="SUPFAM" id="SSF53955">
    <property type="entry name" value="Lysozyme-like"/>
    <property type="match status" value="1"/>
</dbReference>
<dbReference type="EMBL" id="BMIP01000001">
    <property type="protein sequence ID" value="GGD54896.1"/>
    <property type="molecule type" value="Genomic_DNA"/>
</dbReference>
<evidence type="ECO:0000313" key="6">
    <source>
        <dbReference type="EMBL" id="GGD54896.1"/>
    </source>
</evidence>